<proteinExistence type="predicted"/>
<dbReference type="EMBL" id="CM029052">
    <property type="protein sequence ID" value="KAG2559236.1"/>
    <property type="molecule type" value="Genomic_DNA"/>
</dbReference>
<comment type="caution">
    <text evidence="1">The sequence shown here is derived from an EMBL/GenBank/DDBJ whole genome shotgun (WGS) entry which is preliminary data.</text>
</comment>
<name>A0A8T0PJB9_PANVG</name>
<evidence type="ECO:0000313" key="2">
    <source>
        <dbReference type="Proteomes" id="UP000823388"/>
    </source>
</evidence>
<evidence type="ECO:0000313" key="1">
    <source>
        <dbReference type="EMBL" id="KAG2559236.1"/>
    </source>
</evidence>
<reference evidence="1" key="1">
    <citation type="submission" date="2020-05" db="EMBL/GenBank/DDBJ databases">
        <title>WGS assembly of Panicum virgatum.</title>
        <authorList>
            <person name="Lovell J.T."/>
            <person name="Jenkins J."/>
            <person name="Shu S."/>
            <person name="Juenger T.E."/>
            <person name="Schmutz J."/>
        </authorList>
    </citation>
    <scope>NUCLEOTIDE SEQUENCE</scope>
    <source>
        <strain evidence="1">AP13</strain>
    </source>
</reference>
<protein>
    <submittedName>
        <fullName evidence="1">Uncharacterized protein</fullName>
    </submittedName>
</protein>
<organism evidence="1 2">
    <name type="scientific">Panicum virgatum</name>
    <name type="common">Blackwell switchgrass</name>
    <dbReference type="NCBI Taxonomy" id="38727"/>
    <lineage>
        <taxon>Eukaryota</taxon>
        <taxon>Viridiplantae</taxon>
        <taxon>Streptophyta</taxon>
        <taxon>Embryophyta</taxon>
        <taxon>Tracheophyta</taxon>
        <taxon>Spermatophyta</taxon>
        <taxon>Magnoliopsida</taxon>
        <taxon>Liliopsida</taxon>
        <taxon>Poales</taxon>
        <taxon>Poaceae</taxon>
        <taxon>PACMAD clade</taxon>
        <taxon>Panicoideae</taxon>
        <taxon>Panicodae</taxon>
        <taxon>Paniceae</taxon>
        <taxon>Panicinae</taxon>
        <taxon>Panicum</taxon>
        <taxon>Panicum sect. Hiantes</taxon>
    </lineage>
</organism>
<accession>A0A8T0PJB9</accession>
<dbReference type="Proteomes" id="UP000823388">
    <property type="component" value="Chromosome 8N"/>
</dbReference>
<dbReference type="AlphaFoldDB" id="A0A8T0PJB9"/>
<keyword evidence="2" id="KW-1185">Reference proteome</keyword>
<sequence>MNAECLYLARKIEANIGSKHIVACELTNTTAKEYSCLCRACYLCILCNVFSSILVMQEQNTPSEECLFQPSSAIASFSSWYAIVCDSKSLLEGAPINFGQTD</sequence>
<gene>
    <name evidence="1" type="ORF">PVAP13_8NG313184</name>
</gene>